<dbReference type="HOGENOM" id="CLU_2632140_0_0_11"/>
<organism evidence="1 2">
    <name type="scientific">Corynebacterium lipophiloflavum (strain ATCC 700352 / DSM 44291 / CCUG 37336 / JCM 10383 / DMMZ 1944)</name>
    <dbReference type="NCBI Taxonomy" id="525263"/>
    <lineage>
        <taxon>Bacteria</taxon>
        <taxon>Bacillati</taxon>
        <taxon>Actinomycetota</taxon>
        <taxon>Actinomycetes</taxon>
        <taxon>Mycobacteriales</taxon>
        <taxon>Corynebacteriaceae</taxon>
        <taxon>Corynebacterium</taxon>
    </lineage>
</organism>
<protein>
    <submittedName>
        <fullName evidence="1">Uncharacterized protein</fullName>
    </submittedName>
</protein>
<comment type="caution">
    <text evidence="1">The sequence shown here is derived from an EMBL/GenBank/DDBJ whole genome shotgun (WGS) entry which is preliminary data.</text>
</comment>
<evidence type="ECO:0000313" key="2">
    <source>
        <dbReference type="Proteomes" id="UP000006196"/>
    </source>
</evidence>
<keyword evidence="2" id="KW-1185">Reference proteome</keyword>
<sequence>MTYNNTKIKIFPGGWVADLGPQSNPTHRVIVRASGFAQTEARLLQYPRLGEIVGKNEFSVGTPSWIVFAWAEGCISQ</sequence>
<dbReference type="EMBL" id="ACHJ01000160">
    <property type="protein sequence ID" value="EEI16254.1"/>
    <property type="molecule type" value="Genomic_DNA"/>
</dbReference>
<gene>
    <name evidence="1" type="ORF">HMPREF0298_1948</name>
</gene>
<evidence type="ECO:0000313" key="1">
    <source>
        <dbReference type="EMBL" id="EEI16254.1"/>
    </source>
</evidence>
<dbReference type="AlphaFoldDB" id="C0XU28"/>
<accession>C0XU28</accession>
<name>C0XU28_CORLD</name>
<reference evidence="1" key="1">
    <citation type="submission" date="2009-01" db="EMBL/GenBank/DDBJ databases">
        <authorList>
            <person name="Qin X."/>
            <person name="Bachman B."/>
            <person name="Battles P."/>
            <person name="Bell A."/>
            <person name="Bess C."/>
            <person name="Bickham C."/>
            <person name="Chaboub L."/>
            <person name="Chen D."/>
            <person name="Coyle M."/>
            <person name="Deiros D.R."/>
            <person name="Dinh H."/>
            <person name="Forbes L."/>
            <person name="Fowler G."/>
            <person name="Francisco L."/>
            <person name="Fu Q."/>
            <person name="Gubbala S."/>
            <person name="Hale W."/>
            <person name="Han Y."/>
            <person name="Hemphill L."/>
            <person name="Highlander S.K."/>
            <person name="Hirani K."/>
            <person name="Hogues M."/>
            <person name="Jackson L."/>
            <person name="Jakkamsetti A."/>
            <person name="Javaid M."/>
            <person name="Jiang H."/>
            <person name="Korchina V."/>
            <person name="Kovar C."/>
            <person name="Lara F."/>
            <person name="Lee S."/>
            <person name="Mata R."/>
            <person name="Mathew T."/>
            <person name="Moen C."/>
            <person name="Morales K."/>
            <person name="Munidasa M."/>
            <person name="Nazareth L."/>
            <person name="Ngo R."/>
            <person name="Nguyen L."/>
            <person name="Okwuonu G."/>
            <person name="Ongeri F."/>
            <person name="Patil S."/>
            <person name="Petrosino J."/>
            <person name="Pham C."/>
            <person name="Pham P."/>
            <person name="Pu L.-L."/>
            <person name="Puazo M."/>
            <person name="Raj R."/>
            <person name="Reid J."/>
            <person name="Rouhana J."/>
            <person name="Saada N."/>
            <person name="Shang Y."/>
            <person name="Simmons D."/>
            <person name="Thornton R."/>
            <person name="Warren J."/>
            <person name="Weissenberger G."/>
            <person name="Zhang J."/>
            <person name="Zhang L."/>
            <person name="Zhou C."/>
            <person name="Zhu D."/>
            <person name="Muzny D."/>
            <person name="Worley K."/>
            <person name="Gibbs R."/>
        </authorList>
    </citation>
    <scope>NUCLEOTIDE SEQUENCE [LARGE SCALE GENOMIC DNA]</scope>
    <source>
        <strain evidence="1">DSM 44291</strain>
    </source>
</reference>
<proteinExistence type="predicted"/>
<dbReference type="Proteomes" id="UP000006196">
    <property type="component" value="Unassembled WGS sequence"/>
</dbReference>